<dbReference type="Proteomes" id="UP000241462">
    <property type="component" value="Unassembled WGS sequence"/>
</dbReference>
<accession>A0A2T3A699</accession>
<dbReference type="AlphaFoldDB" id="A0A2T3A699"/>
<evidence type="ECO:0000313" key="2">
    <source>
        <dbReference type="EMBL" id="PSR83621.1"/>
    </source>
</evidence>
<feature type="compositionally biased region" description="Polar residues" evidence="1">
    <location>
        <begin position="120"/>
        <end position="136"/>
    </location>
</feature>
<reference evidence="2 3" key="1">
    <citation type="journal article" date="2018" name="Mycol. Prog.">
        <title>Coniella lustricola, a new species from submerged detritus.</title>
        <authorList>
            <person name="Raudabaugh D.B."/>
            <person name="Iturriaga T."/>
            <person name="Carver A."/>
            <person name="Mondo S."/>
            <person name="Pangilinan J."/>
            <person name="Lipzen A."/>
            <person name="He G."/>
            <person name="Amirebrahimi M."/>
            <person name="Grigoriev I.V."/>
            <person name="Miller A.N."/>
        </authorList>
    </citation>
    <scope>NUCLEOTIDE SEQUENCE [LARGE SCALE GENOMIC DNA]</scope>
    <source>
        <strain evidence="2 3">B22-T-1</strain>
    </source>
</reference>
<gene>
    <name evidence="2" type="ORF">BD289DRAFT_279264</name>
</gene>
<dbReference type="InParanoid" id="A0A2T3A699"/>
<proteinExistence type="predicted"/>
<evidence type="ECO:0000256" key="1">
    <source>
        <dbReference type="SAM" id="MobiDB-lite"/>
    </source>
</evidence>
<evidence type="ECO:0000313" key="3">
    <source>
        <dbReference type="Proteomes" id="UP000241462"/>
    </source>
</evidence>
<organism evidence="2 3">
    <name type="scientific">Coniella lustricola</name>
    <dbReference type="NCBI Taxonomy" id="2025994"/>
    <lineage>
        <taxon>Eukaryota</taxon>
        <taxon>Fungi</taxon>
        <taxon>Dikarya</taxon>
        <taxon>Ascomycota</taxon>
        <taxon>Pezizomycotina</taxon>
        <taxon>Sordariomycetes</taxon>
        <taxon>Sordariomycetidae</taxon>
        <taxon>Diaporthales</taxon>
        <taxon>Schizoparmaceae</taxon>
        <taxon>Coniella</taxon>
    </lineage>
</organism>
<feature type="region of interest" description="Disordered" evidence="1">
    <location>
        <begin position="106"/>
        <end position="139"/>
    </location>
</feature>
<keyword evidence="3" id="KW-1185">Reference proteome</keyword>
<protein>
    <submittedName>
        <fullName evidence="2">Uncharacterized protein</fullName>
    </submittedName>
</protein>
<sequence>MNVNRVVVGSMAASREARIPPMTVQRRKEKKQEEGTRRAKLRLSLWSRPVVLSRATSAWRQKSRSQWNVWRGSRALRIEDTGALEAVGQLLSWCCCQLEACAQPRPSAQLPDRDARPVGDSTSSRETAASRVSAQPSCLKRDTRALHFASATRQRGMGGKQAGRLAR</sequence>
<dbReference type="EMBL" id="KZ678457">
    <property type="protein sequence ID" value="PSR83621.1"/>
    <property type="molecule type" value="Genomic_DNA"/>
</dbReference>
<name>A0A2T3A699_9PEZI</name>